<dbReference type="RefSeq" id="WP_073281734.1">
    <property type="nucleotide sequence ID" value="NZ_FRAS01000003.1"/>
</dbReference>
<reference evidence="3" key="1">
    <citation type="submission" date="2016-11" db="EMBL/GenBank/DDBJ databases">
        <authorList>
            <person name="Varghese N."/>
            <person name="Submissions S."/>
        </authorList>
    </citation>
    <scope>NUCLEOTIDE SEQUENCE [LARGE SCALE GENOMIC DNA]</scope>
    <source>
        <strain evidence="3">DSM 18569</strain>
    </source>
</reference>
<dbReference type="OrthoDB" id="885277at2"/>
<sequence length="153" mass="17207">MPRSVLLITAALCLTTAVAAQAQTAPPTDLNAARYDRSDTLRAVQHLFMQRSKATRAWLETGVSFMASAAVEKTVLATSGIKKVDKGYYRTRQQEADQDLVFGTLMTSYGLFRLSRFGPQQYQRVMDAYAQGSALPHYLTRRLKPRFFRLLPL</sequence>
<proteinExistence type="predicted"/>
<gene>
    <name evidence="2" type="ORF">SAMN02746009_01005</name>
</gene>
<evidence type="ECO:0000313" key="2">
    <source>
        <dbReference type="EMBL" id="SHK49205.1"/>
    </source>
</evidence>
<feature type="chain" id="PRO_5013087760" evidence="1">
    <location>
        <begin position="23"/>
        <end position="153"/>
    </location>
</feature>
<evidence type="ECO:0000313" key="3">
    <source>
        <dbReference type="Proteomes" id="UP000183947"/>
    </source>
</evidence>
<accession>A0A1M6SWV6</accession>
<protein>
    <submittedName>
        <fullName evidence="2">Uncharacterized protein</fullName>
    </submittedName>
</protein>
<evidence type="ECO:0000256" key="1">
    <source>
        <dbReference type="SAM" id="SignalP"/>
    </source>
</evidence>
<organism evidence="2 3">
    <name type="scientific">Hymenobacter psychrotolerans DSM 18569</name>
    <dbReference type="NCBI Taxonomy" id="1121959"/>
    <lineage>
        <taxon>Bacteria</taxon>
        <taxon>Pseudomonadati</taxon>
        <taxon>Bacteroidota</taxon>
        <taxon>Cytophagia</taxon>
        <taxon>Cytophagales</taxon>
        <taxon>Hymenobacteraceae</taxon>
        <taxon>Hymenobacter</taxon>
    </lineage>
</organism>
<feature type="signal peptide" evidence="1">
    <location>
        <begin position="1"/>
        <end position="22"/>
    </location>
</feature>
<dbReference type="Proteomes" id="UP000183947">
    <property type="component" value="Unassembled WGS sequence"/>
</dbReference>
<name>A0A1M6SWV6_9BACT</name>
<keyword evidence="1" id="KW-0732">Signal</keyword>
<keyword evidence="3" id="KW-1185">Reference proteome</keyword>
<dbReference type="AlphaFoldDB" id="A0A1M6SWV6"/>
<dbReference type="EMBL" id="FRAS01000003">
    <property type="protein sequence ID" value="SHK49205.1"/>
    <property type="molecule type" value="Genomic_DNA"/>
</dbReference>